<name>A0A811T5W2_9EURY</name>
<accession>A0A811T5W2</accession>
<reference evidence="1" key="1">
    <citation type="submission" date="2020-10" db="EMBL/GenBank/DDBJ databases">
        <authorList>
            <person name="Hahn C.J."/>
            <person name="Laso-Perez R."/>
            <person name="Vulcano F."/>
            <person name="Vaziourakis K.-M."/>
            <person name="Stokke R."/>
            <person name="Steen I.H."/>
            <person name="Teske A."/>
            <person name="Boetius A."/>
            <person name="Liebeke M."/>
            <person name="Amann R."/>
            <person name="Knittel K."/>
        </authorList>
    </citation>
    <scope>NUCLEOTIDE SEQUENCE</scope>
    <source>
        <strain evidence="1">Gfbio:e3339647-f889-4370-9287-4fb5cb688e4c:AG392M11_GoMArc1</strain>
    </source>
</reference>
<proteinExistence type="predicted"/>
<gene>
    <name evidence="1" type="ORF">DIAAKJNI_00070</name>
</gene>
<dbReference type="AlphaFoldDB" id="A0A811T5W2"/>
<evidence type="ECO:0000313" key="1">
    <source>
        <dbReference type="EMBL" id="CAD6491278.1"/>
    </source>
</evidence>
<dbReference type="Proteomes" id="UP000639006">
    <property type="component" value="Unassembled WGS sequence"/>
</dbReference>
<dbReference type="EMBL" id="CAJHIQ010000003">
    <property type="protein sequence ID" value="CAD6491278.1"/>
    <property type="molecule type" value="Genomic_DNA"/>
</dbReference>
<comment type="caution">
    <text evidence="1">The sequence shown here is derived from an EMBL/GenBank/DDBJ whole genome shotgun (WGS) entry which is preliminary data.</text>
</comment>
<sequence>MKFPYLKFRGKLAPIVLIELKGREWVSYDATVLKLRVLCALRGDKSLDF</sequence>
<evidence type="ECO:0000313" key="2">
    <source>
        <dbReference type="Proteomes" id="UP000639006"/>
    </source>
</evidence>
<organism evidence="1 2">
    <name type="scientific">Candidatus Argoarchaeum ethanivorans</name>
    <dbReference type="NCBI Taxonomy" id="2608793"/>
    <lineage>
        <taxon>Archaea</taxon>
        <taxon>Methanobacteriati</taxon>
        <taxon>Methanobacteriota</taxon>
        <taxon>Stenosarchaea group</taxon>
        <taxon>Methanomicrobia</taxon>
        <taxon>Methanosarcinales</taxon>
        <taxon>Methanosarcinales incertae sedis</taxon>
        <taxon>GOM Arc I cluster</taxon>
        <taxon>Candidatus Argoarchaeum</taxon>
    </lineage>
</organism>
<protein>
    <submittedName>
        <fullName evidence="1">Uncharacterized protein</fullName>
    </submittedName>
</protein>